<proteinExistence type="predicted"/>
<comment type="caution">
    <text evidence="1">The sequence shown here is derived from an EMBL/GenBank/DDBJ whole genome shotgun (WGS) entry which is preliminary data.</text>
</comment>
<organism evidence="1 2">
    <name type="scientific">Psilocybe cubensis</name>
    <name type="common">Psychedelic mushroom</name>
    <name type="synonym">Stropharia cubensis</name>
    <dbReference type="NCBI Taxonomy" id="181762"/>
    <lineage>
        <taxon>Eukaryota</taxon>
        <taxon>Fungi</taxon>
        <taxon>Dikarya</taxon>
        <taxon>Basidiomycota</taxon>
        <taxon>Agaricomycotina</taxon>
        <taxon>Agaricomycetes</taxon>
        <taxon>Agaricomycetidae</taxon>
        <taxon>Agaricales</taxon>
        <taxon>Agaricineae</taxon>
        <taxon>Strophariaceae</taxon>
        <taxon>Psilocybe</taxon>
    </lineage>
</organism>
<name>A0ACB8HAP8_PSICU</name>
<accession>A0ACB8HAP8</accession>
<dbReference type="EMBL" id="JAFIQS020000002">
    <property type="protein sequence ID" value="KAH9484757.1"/>
    <property type="molecule type" value="Genomic_DNA"/>
</dbReference>
<evidence type="ECO:0000313" key="2">
    <source>
        <dbReference type="Proteomes" id="UP000664032"/>
    </source>
</evidence>
<gene>
    <name evidence="1" type="ORF">JR316_0001657</name>
</gene>
<sequence>MSATTPTDNDRKPPPAGPTQSGGAIPPAVYPQYPPRLPAMGQNTCKILPGQAHPPGQPCNVYTHPPGRQYVNGQPITHPNYYHPQPSQYGSSNGYPPQHYPPQHDPPQRYPPQPSQHSPEYHHPQPNPYDPNGYPPQYGQGNYHPSSAGYYYKGPPGDQH</sequence>
<dbReference type="Proteomes" id="UP000664032">
    <property type="component" value="Unassembled WGS sequence"/>
</dbReference>
<reference evidence="1" key="1">
    <citation type="submission" date="2021-10" db="EMBL/GenBank/DDBJ databases">
        <title>Psilocybe cubensis genome.</title>
        <authorList>
            <person name="Mckernan K.J."/>
            <person name="Crawford S."/>
            <person name="Trippe A."/>
            <person name="Kane L.T."/>
            <person name="Mclaughlin S."/>
        </authorList>
    </citation>
    <scope>NUCLEOTIDE SEQUENCE</scope>
    <source>
        <strain evidence="1">MGC-MH-2018</strain>
    </source>
</reference>
<protein>
    <submittedName>
        <fullName evidence="1">Uncharacterized protein</fullName>
    </submittedName>
</protein>
<keyword evidence="2" id="KW-1185">Reference proteome</keyword>
<evidence type="ECO:0000313" key="1">
    <source>
        <dbReference type="EMBL" id="KAH9484757.1"/>
    </source>
</evidence>